<comment type="caution">
    <text evidence="1">The sequence shown here is derived from an EMBL/GenBank/DDBJ whole genome shotgun (WGS) entry which is preliminary data.</text>
</comment>
<sequence length="1033" mass="114125">MRIRKLKIRYVVAALVLAAIAAPFVIWKLGVGREMDIVILNKTFPAETDASGNIKKLDYGKQSGLFWVMKNLGLTNPTTNKTYNEHTDYYGNFLSNGKLVNKPLGKLTTVPDVIFLSDMYGTGNSRAHGVEDPGISGMTKEEVGVVTTSYERGTTVIGEYNIAGDPTKASVAKELEAIFGVSFTGMAGKFFSDLTSTADVPNWIRATYEKQYGKKWGLTGAGIVIAGNDRIVVLQRNVGYTGSTLRIEMDDANAKNYHTKPVDYYNWFELVTPTDEKSVIAWYDLDLTDEGANQLKPFGLEHRFPAIIASNQDGKHSYYFAGDFTDYRAPSKISQFVGASTLYRYFSVKSEGDLSYFYWHFYVPFMSKVLKDVDVPDKPIAFEAETSAASDGTKLVSKISDNQFAIFYNDAWNKTYLKGVNIGATIPGSSTADLPDDPSFYRDWLEKIAAMNANTIRVYTLMPSAFYRALDGYNNSHPDKKLYLLQNIGLQQAPPDGDYTNAEYTASLQKSLETTINAVHGNAVVAKEGASDSDAYMNDVSGFVISYLFDSDLTPASVMATNASKGSISKEGKYVQASSGASRTEEWLAANADQIIRYEQTSYNMIHPVGIVSGPQVDSRYYAMFGPAGSKDAKGVIQYEHIAGESEAGGVFGALNLFPNEEGFTDHNQYDKTYADFQTYLNAYVQEHNNYPVLITEFGLPTGASSTEAAQGEGIVSMLNTIKESGAMGGLIYEWADEWGRSSARASMMIPYSRGTVWHDITEPAQNYGILAMESKQSSDYAMTLRGAKPLDTLALNADETYLYIKADFSSLPDLNKKSLHIFLDTFDRKNGGYRLSSDGSENWSGAEFDLNVQGADKAELLVIPSYNASRGSYYTSLYLTGIYERMTTEIAPAFKTELGTAIAARYEDASTLRSGPFTSSTNNFNITGNTVNIRIPWTRLNFTDPSSMLVLNDDQHKAVAPDQKDALTVRMTDGIIASLIIKDKQTDTVEYHFPENATSIGYKTFAWNTWDVPQYEQRAKSSYDLIQAAFAE</sequence>
<keyword evidence="2" id="KW-1185">Reference proteome</keyword>
<proteinExistence type="predicted"/>
<dbReference type="Proteomes" id="UP000609346">
    <property type="component" value="Unassembled WGS sequence"/>
</dbReference>
<reference evidence="1 2" key="1">
    <citation type="submission" date="2020-09" db="EMBL/GenBank/DDBJ databases">
        <title>Paenibacillus sp. strain PR3 16S rRNA gene Genome sequencing and assembly.</title>
        <authorList>
            <person name="Kim J."/>
        </authorList>
    </citation>
    <scope>NUCLEOTIDE SEQUENCE [LARGE SCALE GENOMIC DNA]</scope>
    <source>
        <strain evidence="1 2">PR3</strain>
    </source>
</reference>
<dbReference type="Gene3D" id="3.20.20.80">
    <property type="entry name" value="Glycosidases"/>
    <property type="match status" value="1"/>
</dbReference>
<evidence type="ECO:0000313" key="2">
    <source>
        <dbReference type="Proteomes" id="UP000609346"/>
    </source>
</evidence>
<dbReference type="EMBL" id="JACXZA010000007">
    <property type="protein sequence ID" value="MBD3921949.1"/>
    <property type="molecule type" value="Genomic_DNA"/>
</dbReference>
<protein>
    <submittedName>
        <fullName evidence="1">Uncharacterized protein</fullName>
    </submittedName>
</protein>
<dbReference type="SUPFAM" id="SSF51445">
    <property type="entry name" value="(Trans)glycosidases"/>
    <property type="match status" value="1"/>
</dbReference>
<dbReference type="InterPro" id="IPR017853">
    <property type="entry name" value="GH"/>
</dbReference>
<dbReference type="RefSeq" id="WP_191206248.1">
    <property type="nucleotide sequence ID" value="NZ_JACXZA010000007.1"/>
</dbReference>
<name>A0ABR8N658_9BACL</name>
<evidence type="ECO:0000313" key="1">
    <source>
        <dbReference type="EMBL" id="MBD3921949.1"/>
    </source>
</evidence>
<accession>A0ABR8N658</accession>
<gene>
    <name evidence="1" type="ORF">H8B09_24520</name>
</gene>
<organism evidence="1 2">
    <name type="scientific">Paenibacillus terricola</name>
    <dbReference type="NCBI Taxonomy" id="2763503"/>
    <lineage>
        <taxon>Bacteria</taxon>
        <taxon>Bacillati</taxon>
        <taxon>Bacillota</taxon>
        <taxon>Bacilli</taxon>
        <taxon>Bacillales</taxon>
        <taxon>Paenibacillaceae</taxon>
        <taxon>Paenibacillus</taxon>
    </lineage>
</organism>